<dbReference type="RefSeq" id="XP_060292442.1">
    <property type="nucleotide sequence ID" value="XM_060445819.1"/>
</dbReference>
<keyword evidence="5" id="KW-1185">Reference proteome</keyword>
<proteinExistence type="inferred from homology"/>
<evidence type="ECO:0000256" key="2">
    <source>
        <dbReference type="SAM" id="MobiDB-lite"/>
    </source>
</evidence>
<name>A0AA40A4Q2_9PEZI</name>
<dbReference type="GO" id="GO:0034551">
    <property type="term" value="P:mitochondrial respiratory chain complex III assembly"/>
    <property type="evidence" value="ECO:0007669"/>
    <property type="project" value="TreeGrafter"/>
</dbReference>
<feature type="region of interest" description="Disordered" evidence="2">
    <location>
        <begin position="1"/>
        <end position="90"/>
    </location>
</feature>
<feature type="compositionally biased region" description="Low complexity" evidence="2">
    <location>
        <begin position="30"/>
        <end position="43"/>
    </location>
</feature>
<dbReference type="Proteomes" id="UP001172101">
    <property type="component" value="Unassembled WGS sequence"/>
</dbReference>
<accession>A0AA40A4Q2</accession>
<dbReference type="PANTHER" id="PTHR12184">
    <property type="entry name" value="UBIQUINOL-CYTOCHROME C REDUCTASE COMPLEX ASSEMBLY FACTOR 1 FAMILY MEMBER"/>
    <property type="match status" value="1"/>
</dbReference>
<reference evidence="4" key="1">
    <citation type="submission" date="2023-06" db="EMBL/GenBank/DDBJ databases">
        <title>Genome-scale phylogeny and comparative genomics of the fungal order Sordariales.</title>
        <authorList>
            <consortium name="Lawrence Berkeley National Laboratory"/>
            <person name="Hensen N."/>
            <person name="Bonometti L."/>
            <person name="Westerberg I."/>
            <person name="Brannstrom I.O."/>
            <person name="Guillou S."/>
            <person name="Cros-Aarteil S."/>
            <person name="Calhoun S."/>
            <person name="Haridas S."/>
            <person name="Kuo A."/>
            <person name="Mondo S."/>
            <person name="Pangilinan J."/>
            <person name="Riley R."/>
            <person name="LaButti K."/>
            <person name="Andreopoulos B."/>
            <person name="Lipzen A."/>
            <person name="Chen C."/>
            <person name="Yanf M."/>
            <person name="Daum C."/>
            <person name="Ng V."/>
            <person name="Clum A."/>
            <person name="Steindorff A."/>
            <person name="Ohm R."/>
            <person name="Martin F."/>
            <person name="Silar P."/>
            <person name="Natvig D."/>
            <person name="Lalanne C."/>
            <person name="Gautier V."/>
            <person name="Ament-velasquez S.L."/>
            <person name="Kruys A."/>
            <person name="Hutchinson M.I."/>
            <person name="Powell A.J."/>
            <person name="Barry K."/>
            <person name="Miller A.N."/>
            <person name="Grigoriev I.V."/>
            <person name="Debuchy R."/>
            <person name="Gladieux P."/>
            <person name="Thoren M.H."/>
            <person name="Johannesson H."/>
        </authorList>
    </citation>
    <scope>NUCLEOTIDE SEQUENCE</scope>
    <source>
        <strain evidence="4">SMH2392-1A</strain>
    </source>
</reference>
<evidence type="ECO:0000256" key="1">
    <source>
        <dbReference type="ARBA" id="ARBA00006407"/>
    </source>
</evidence>
<dbReference type="EMBL" id="JAUIRO010000006">
    <property type="protein sequence ID" value="KAK0709138.1"/>
    <property type="molecule type" value="Genomic_DNA"/>
</dbReference>
<gene>
    <name evidence="4" type="ORF">B0T26DRAFT_754394</name>
</gene>
<comment type="caution">
    <text evidence="4">The sequence shown here is derived from an EMBL/GenBank/DDBJ whole genome shotgun (WGS) entry which is preliminary data.</text>
</comment>
<dbReference type="GO" id="GO:0005739">
    <property type="term" value="C:mitochondrion"/>
    <property type="evidence" value="ECO:0007669"/>
    <property type="project" value="TreeGrafter"/>
</dbReference>
<evidence type="ECO:0000259" key="3">
    <source>
        <dbReference type="Pfam" id="PF03981"/>
    </source>
</evidence>
<dbReference type="AlphaFoldDB" id="A0AA40A4Q2"/>
<evidence type="ECO:0000313" key="5">
    <source>
        <dbReference type="Proteomes" id="UP001172101"/>
    </source>
</evidence>
<dbReference type="PANTHER" id="PTHR12184:SF1">
    <property type="entry name" value="UBIQUINOL-CYTOCHROME-C REDUCTASE COMPLEX ASSEMBLY FACTOR 1"/>
    <property type="match status" value="1"/>
</dbReference>
<dbReference type="GeneID" id="85329089"/>
<evidence type="ECO:0000313" key="4">
    <source>
        <dbReference type="EMBL" id="KAK0709138.1"/>
    </source>
</evidence>
<comment type="similarity">
    <text evidence="1">Belongs to the CBP3 family.</text>
</comment>
<dbReference type="InterPro" id="IPR007129">
    <property type="entry name" value="Ubiqinol_cyt_c_chaperone_CPB3"/>
</dbReference>
<organism evidence="4 5">
    <name type="scientific">Lasiosphaeria miniovina</name>
    <dbReference type="NCBI Taxonomy" id="1954250"/>
    <lineage>
        <taxon>Eukaryota</taxon>
        <taxon>Fungi</taxon>
        <taxon>Dikarya</taxon>
        <taxon>Ascomycota</taxon>
        <taxon>Pezizomycotina</taxon>
        <taxon>Sordariomycetes</taxon>
        <taxon>Sordariomycetidae</taxon>
        <taxon>Sordariales</taxon>
        <taxon>Lasiosphaeriaceae</taxon>
        <taxon>Lasiosphaeria</taxon>
    </lineage>
</organism>
<dbReference type="Pfam" id="PF03981">
    <property type="entry name" value="Ubiq_cyt_C_chap"/>
    <property type="match status" value="1"/>
</dbReference>
<protein>
    <submittedName>
        <fullName evidence="4">Ubiquinol-cytochrome C chaperone-domain-containing protein</fullName>
    </submittedName>
</protein>
<sequence>MACRSCSSSLGRLPRRPVPSLRQQQPFVESTPRSVVSASTSSPARPPPPPPSCARGLHTTPAARHLQQQQQQRPKASGSDSAAAATKEEGAGGFAQRLASKFASAVRRPGDESIKSAVVGSYASYKATERLAAACAHQADYSISAADRKAETVPTAADGEEIGVGGGGVWHKDFDLPPTFSTWAQVSMLHMYLLVVRMRCVDDRDVHARWQSQLVDHFFAAAEERMVVAHAMASGGVRQRFLRDLFVQWRGLLLAYDEGLVRGDAMLASAVWRNLYKARADVDLRALAAVVSWIRACLVQFERMDDVELLTGGERVFAEVPAGAELATVDRLATGLSSSAAAVPESAAGAAVKK</sequence>
<feature type="compositionally biased region" description="Polar residues" evidence="2">
    <location>
        <begin position="1"/>
        <end position="10"/>
    </location>
</feature>
<feature type="domain" description="Ubiquinol-cytochrome c chaperone" evidence="3">
    <location>
        <begin position="173"/>
        <end position="314"/>
    </location>
</feature>
<dbReference type="InterPro" id="IPR021150">
    <property type="entry name" value="Ubiq_cyt_c_chap"/>
</dbReference>